<dbReference type="PANTHER" id="PTHR35568">
    <property type="entry name" value="TRANSCRIPTIONAL REGULATOR DAUR"/>
    <property type="match status" value="1"/>
</dbReference>
<evidence type="ECO:0000313" key="4">
    <source>
        <dbReference type="Proteomes" id="UP001246690"/>
    </source>
</evidence>
<evidence type="ECO:0000259" key="1">
    <source>
        <dbReference type="Pfam" id="PF08348"/>
    </source>
</evidence>
<dbReference type="InterPro" id="IPR039445">
    <property type="entry name" value="DauR-like_HTH"/>
</dbReference>
<protein>
    <submittedName>
        <fullName evidence="3">PAS domain-containing protein</fullName>
    </submittedName>
</protein>
<evidence type="ECO:0000313" key="3">
    <source>
        <dbReference type="EMBL" id="WMY76480.1"/>
    </source>
</evidence>
<sequence>MTYEREALINVLSAALEALKTTLPLNTEAVLHDLTQPEASVVNIINGHVSGRKIGDALLKGPEDDKGFLGLFDVPKQTSSKVFNGYTTTTSGGKVLNSASTLYYNSDGTPLVAFCINVDTDVVTRLMRDLEYLVPSPLDYAEQENTLAGVPEESLDEFLSRFRMTGSESQKEYRMRVVSEVQAMGFFKIKGSVNHLAKMLGVTRFTIYNYLEKLNAKS</sequence>
<organism evidence="3 4">
    <name type="scientific">Buttiauxella selenatireducens</name>
    <dbReference type="NCBI Taxonomy" id="3073902"/>
    <lineage>
        <taxon>Bacteria</taxon>
        <taxon>Pseudomonadati</taxon>
        <taxon>Pseudomonadota</taxon>
        <taxon>Gammaproteobacteria</taxon>
        <taxon>Enterobacterales</taxon>
        <taxon>Enterobacteriaceae</taxon>
        <taxon>Buttiauxella</taxon>
    </lineage>
</organism>
<dbReference type="InterPro" id="IPR013559">
    <property type="entry name" value="YheO"/>
</dbReference>
<dbReference type="EMBL" id="CP133838">
    <property type="protein sequence ID" value="WMY76480.1"/>
    <property type="molecule type" value="Genomic_DNA"/>
</dbReference>
<gene>
    <name evidence="3" type="ORF">RHD99_11360</name>
</gene>
<dbReference type="Pfam" id="PF08348">
    <property type="entry name" value="PAS_6"/>
    <property type="match status" value="1"/>
</dbReference>
<accession>A0ABY9SG64</accession>
<evidence type="ECO:0000259" key="2">
    <source>
        <dbReference type="Pfam" id="PF13309"/>
    </source>
</evidence>
<dbReference type="Pfam" id="PF13309">
    <property type="entry name" value="HTH_22"/>
    <property type="match status" value="1"/>
</dbReference>
<name>A0ABY9SG64_9ENTR</name>
<feature type="domain" description="YheO-like" evidence="1">
    <location>
        <begin position="12"/>
        <end position="125"/>
    </location>
</feature>
<feature type="domain" description="Transcriptional regulator DauR-like HTH" evidence="2">
    <location>
        <begin position="154"/>
        <end position="211"/>
    </location>
</feature>
<reference evidence="3 4" key="1">
    <citation type="submission" date="2023-09" db="EMBL/GenBank/DDBJ databases">
        <title>Buttiauxella selenatireducens sp. nov., isolated from the rhizosphere of Cardamine hupingshanesis.</title>
        <authorList>
            <person name="Zhang S."/>
            <person name="Xu Z."/>
            <person name="Wang H."/>
            <person name="Guo Y."/>
        </authorList>
    </citation>
    <scope>NUCLEOTIDE SEQUENCE [LARGE SCALE GENOMIC DNA]</scope>
    <source>
        <strain evidence="3 4">R73</strain>
    </source>
</reference>
<proteinExistence type="predicted"/>
<dbReference type="RefSeq" id="WP_309878887.1">
    <property type="nucleotide sequence ID" value="NZ_CP133838.1"/>
</dbReference>
<dbReference type="Proteomes" id="UP001246690">
    <property type="component" value="Chromosome"/>
</dbReference>
<dbReference type="PANTHER" id="PTHR35568:SF1">
    <property type="entry name" value="TRANSCRIPTIONAL REGULATOR DAUR"/>
    <property type="match status" value="1"/>
</dbReference>
<keyword evidence="4" id="KW-1185">Reference proteome</keyword>
<dbReference type="InterPro" id="IPR039446">
    <property type="entry name" value="DauR-like"/>
</dbReference>